<keyword evidence="1" id="KW-0175">Coiled coil</keyword>
<dbReference type="PANTHER" id="PTHR48200">
    <property type="entry name" value="PROTEIN, PUTATIVE-RELATED"/>
    <property type="match status" value="1"/>
</dbReference>
<dbReference type="GeneID" id="121205963"/>
<evidence type="ECO:0000313" key="2">
    <source>
        <dbReference type="Proteomes" id="UP000818029"/>
    </source>
</evidence>
<organism evidence="2 3">
    <name type="scientific">Gossypium hirsutum</name>
    <name type="common">Upland cotton</name>
    <name type="synonym">Gossypium mexicanum</name>
    <dbReference type="NCBI Taxonomy" id="3635"/>
    <lineage>
        <taxon>Eukaryota</taxon>
        <taxon>Viridiplantae</taxon>
        <taxon>Streptophyta</taxon>
        <taxon>Embryophyta</taxon>
        <taxon>Tracheophyta</taxon>
        <taxon>Spermatophyta</taxon>
        <taxon>Magnoliopsida</taxon>
        <taxon>eudicotyledons</taxon>
        <taxon>Gunneridae</taxon>
        <taxon>Pentapetalae</taxon>
        <taxon>rosids</taxon>
        <taxon>malvids</taxon>
        <taxon>Malvales</taxon>
        <taxon>Malvaceae</taxon>
        <taxon>Malvoideae</taxon>
        <taxon>Gossypium</taxon>
    </lineage>
</organism>
<dbReference type="RefSeq" id="XP_040932033.1">
    <property type="nucleotide sequence ID" value="XM_041076099.1"/>
</dbReference>
<name>A0ABM2YRP7_GOSHI</name>
<proteinExistence type="predicted"/>
<accession>A0ABM2YRP7</accession>
<reference evidence="3" key="2">
    <citation type="submission" date="2025-08" db="UniProtKB">
        <authorList>
            <consortium name="RefSeq"/>
        </authorList>
    </citation>
    <scope>IDENTIFICATION</scope>
</reference>
<gene>
    <name evidence="3" type="primary">LOC121205963</name>
</gene>
<sequence length="195" mass="23647">MEEVRPIDEYLQVIPSELDIMKQKFKRKNLELGKKIEKLEEEKMYLSLDVDLQKKEVKKVRKENRKVKEDRDDLKEEYRKAQWQKEVQEEKARAEYWERKFQEMRSQNLALEKENKWLKTKVTELGKSLRWHQNHDPTVELKELKSKVEDLEVALHDGELRIEQLEAQEDYLKEELHQVKGQVRDRDYVIGEAVA</sequence>
<feature type="coiled-coil region" evidence="1">
    <location>
        <begin position="141"/>
        <end position="182"/>
    </location>
</feature>
<keyword evidence="2" id="KW-1185">Reference proteome</keyword>
<dbReference type="Proteomes" id="UP000818029">
    <property type="component" value="Chromosome A09"/>
</dbReference>
<reference evidence="2" key="1">
    <citation type="journal article" date="2020" name="Nat. Genet.">
        <title>Genomic diversifications of five Gossypium allopolyploid species and their impact on cotton improvement.</title>
        <authorList>
            <person name="Chen Z.J."/>
            <person name="Sreedasyam A."/>
            <person name="Ando A."/>
            <person name="Song Q."/>
            <person name="De Santiago L.M."/>
            <person name="Hulse-Kemp A.M."/>
            <person name="Ding M."/>
            <person name="Ye W."/>
            <person name="Kirkbride R.C."/>
            <person name="Jenkins J."/>
            <person name="Plott C."/>
            <person name="Lovell J."/>
            <person name="Lin Y.M."/>
            <person name="Vaughn R."/>
            <person name="Liu B."/>
            <person name="Simpson S."/>
            <person name="Scheffler B.E."/>
            <person name="Wen L."/>
            <person name="Saski C.A."/>
            <person name="Grover C.E."/>
            <person name="Hu G."/>
            <person name="Conover J.L."/>
            <person name="Carlson J.W."/>
            <person name="Shu S."/>
            <person name="Boston L.B."/>
            <person name="Williams M."/>
            <person name="Peterson D.G."/>
            <person name="McGee K."/>
            <person name="Jones D.C."/>
            <person name="Wendel J.F."/>
            <person name="Stelly D.M."/>
            <person name="Grimwood J."/>
            <person name="Schmutz J."/>
        </authorList>
    </citation>
    <scope>NUCLEOTIDE SEQUENCE [LARGE SCALE GENOMIC DNA]</scope>
    <source>
        <strain evidence="2">cv. TM-1</strain>
    </source>
</reference>
<dbReference type="PANTHER" id="PTHR48200:SF1">
    <property type="entry name" value="AMINOTRANSFERASE-LIKE PLANT MOBILE DOMAIN-CONTAINING PROTEIN"/>
    <property type="match status" value="1"/>
</dbReference>
<protein>
    <submittedName>
        <fullName evidence="3">Paramyosin-like</fullName>
    </submittedName>
</protein>
<evidence type="ECO:0000256" key="1">
    <source>
        <dbReference type="SAM" id="Coils"/>
    </source>
</evidence>
<evidence type="ECO:0000313" key="3">
    <source>
        <dbReference type="RefSeq" id="XP_040932033.1"/>
    </source>
</evidence>
<feature type="coiled-coil region" evidence="1">
    <location>
        <begin position="22"/>
        <end position="114"/>
    </location>
</feature>